<reference evidence="10" key="1">
    <citation type="submission" date="2025-08" db="UniProtKB">
        <authorList>
            <consortium name="RefSeq"/>
        </authorList>
    </citation>
    <scope>IDENTIFICATION</scope>
</reference>
<keyword evidence="9" id="KW-1185">Reference proteome</keyword>
<evidence type="ECO:0000259" key="8">
    <source>
        <dbReference type="PROSITE" id="PS50158"/>
    </source>
</evidence>
<evidence type="ECO:0000256" key="7">
    <source>
        <dbReference type="SAM" id="MobiDB-lite"/>
    </source>
</evidence>
<dbReference type="GO" id="GO:0003676">
    <property type="term" value="F:nucleic acid binding"/>
    <property type="evidence" value="ECO:0007669"/>
    <property type="project" value="InterPro"/>
</dbReference>
<name>A0A8B7ASW9_ORYAF</name>
<protein>
    <recommendedName>
        <fullName evidence="5">Protein SREK1IP1</fullName>
    </recommendedName>
</protein>
<gene>
    <name evidence="10" type="primary">SREK1IP1</name>
</gene>
<evidence type="ECO:0000256" key="2">
    <source>
        <dbReference type="ARBA" id="ARBA00022771"/>
    </source>
</evidence>
<evidence type="ECO:0000313" key="10">
    <source>
        <dbReference type="RefSeq" id="XP_007951068.1"/>
    </source>
</evidence>
<evidence type="ECO:0000256" key="3">
    <source>
        <dbReference type="ARBA" id="ARBA00022833"/>
    </source>
</evidence>
<feature type="compositionally biased region" description="Basic residues" evidence="7">
    <location>
        <begin position="185"/>
        <end position="220"/>
    </location>
</feature>
<comment type="function">
    <text evidence="4">Possible splicing regulator involved in the control of cellular survival.</text>
</comment>
<evidence type="ECO:0000256" key="6">
    <source>
        <dbReference type="PROSITE-ProRule" id="PRU00047"/>
    </source>
</evidence>
<feature type="compositionally biased region" description="Polar residues" evidence="7">
    <location>
        <begin position="224"/>
        <end position="233"/>
    </location>
</feature>
<evidence type="ECO:0000313" key="9">
    <source>
        <dbReference type="Proteomes" id="UP000694850"/>
    </source>
</evidence>
<keyword evidence="3" id="KW-0862">Zinc</keyword>
<dbReference type="Pfam" id="PF13917">
    <property type="entry name" value="zf-CCHC_3"/>
    <property type="match status" value="1"/>
</dbReference>
<dbReference type="RefSeq" id="XP_007951068.1">
    <property type="nucleotide sequence ID" value="XM_007952877.1"/>
</dbReference>
<accession>A0A8B7ASW9</accession>
<organism evidence="9 10">
    <name type="scientific">Orycteropus afer afer</name>
    <dbReference type="NCBI Taxonomy" id="1230840"/>
    <lineage>
        <taxon>Eukaryota</taxon>
        <taxon>Metazoa</taxon>
        <taxon>Chordata</taxon>
        <taxon>Craniata</taxon>
        <taxon>Vertebrata</taxon>
        <taxon>Euteleostomi</taxon>
        <taxon>Mammalia</taxon>
        <taxon>Eutheria</taxon>
        <taxon>Afrotheria</taxon>
        <taxon>Tubulidentata</taxon>
        <taxon>Orycteropodidae</taxon>
        <taxon>Orycteropus</taxon>
    </lineage>
</organism>
<proteinExistence type="predicted"/>
<evidence type="ECO:0000256" key="1">
    <source>
        <dbReference type="ARBA" id="ARBA00022723"/>
    </source>
</evidence>
<keyword evidence="2 6" id="KW-0863">Zinc-finger</keyword>
<dbReference type="CTD" id="285672"/>
<dbReference type="InterPro" id="IPR001878">
    <property type="entry name" value="Znf_CCHC"/>
</dbReference>
<evidence type="ECO:0000256" key="4">
    <source>
        <dbReference type="ARBA" id="ARBA00037746"/>
    </source>
</evidence>
<dbReference type="GeneID" id="103207301"/>
<feature type="domain" description="CCHC-type" evidence="8">
    <location>
        <begin position="94"/>
        <end position="109"/>
    </location>
</feature>
<dbReference type="OrthoDB" id="5596742at2759"/>
<feature type="compositionally biased region" description="Basic and acidic residues" evidence="7">
    <location>
        <begin position="153"/>
        <end position="162"/>
    </location>
</feature>
<dbReference type="PROSITE" id="PS50158">
    <property type="entry name" value="ZF_CCHC"/>
    <property type="match status" value="1"/>
</dbReference>
<dbReference type="AlphaFoldDB" id="A0A8B7ASW9"/>
<dbReference type="GO" id="GO:0008270">
    <property type="term" value="F:zinc ion binding"/>
    <property type="evidence" value="ECO:0007669"/>
    <property type="project" value="UniProtKB-KW"/>
</dbReference>
<dbReference type="PANTHER" id="PTHR31437:SF1">
    <property type="entry name" value="PROTEIN SREK1IP1"/>
    <property type="match status" value="1"/>
</dbReference>
<dbReference type="Proteomes" id="UP000694850">
    <property type="component" value="Unplaced"/>
</dbReference>
<keyword evidence="1" id="KW-0479">Metal-binding</keyword>
<dbReference type="PANTHER" id="PTHR31437">
    <property type="entry name" value="SREK1IP1 FAMILY MEMBER"/>
    <property type="match status" value="1"/>
</dbReference>
<sequence length="233" mass="27302">MWPLTSRFALLGLNFRIRERKHVLDLSPSSLQHLDFVSIKGDGLMLIWIQHDTSWGVLLVIVTREEKNLSCSWLLLEKRHLNTGCNKDNVRAGCKKCGYPGHLTFECRNFLRVDPKRDIVLDVSSTSSEDSDEENEELNKLQALQEKRINEEEEKKAKLKEKIKLKKKRKRSYSSTSTEEDTSKQKKQKYQKKEKKKEKKSKSRKGKHHKKDKKKRKKEKHSSTPNSSEVSKK</sequence>
<evidence type="ECO:0000256" key="5">
    <source>
        <dbReference type="ARBA" id="ARBA00039180"/>
    </source>
</evidence>
<feature type="compositionally biased region" description="Basic residues" evidence="7">
    <location>
        <begin position="163"/>
        <end position="172"/>
    </location>
</feature>
<feature type="region of interest" description="Disordered" evidence="7">
    <location>
        <begin position="153"/>
        <end position="233"/>
    </location>
</feature>